<dbReference type="SUPFAM" id="SSF52768">
    <property type="entry name" value="Arginase/deacetylase"/>
    <property type="match status" value="1"/>
</dbReference>
<dbReference type="GO" id="GO:0030145">
    <property type="term" value="F:manganese ion binding"/>
    <property type="evidence" value="ECO:0007669"/>
    <property type="project" value="TreeGrafter"/>
</dbReference>
<keyword evidence="5 8" id="KW-0479">Metal-binding</keyword>
<dbReference type="Gene3D" id="3.40.800.10">
    <property type="entry name" value="Ureohydrolase domain"/>
    <property type="match status" value="1"/>
</dbReference>
<dbReference type="AlphaFoldDB" id="A0A1F6P8Z6"/>
<dbReference type="STRING" id="1798705.A2563_03160"/>
<dbReference type="CDD" id="cd09989">
    <property type="entry name" value="Arginase"/>
    <property type="match status" value="1"/>
</dbReference>
<dbReference type="GO" id="GO:0004053">
    <property type="term" value="F:arginase activity"/>
    <property type="evidence" value="ECO:0007669"/>
    <property type="project" value="UniProtKB-EC"/>
</dbReference>
<comment type="cofactor">
    <cofactor evidence="8">
        <name>Mn(2+)</name>
        <dbReference type="ChEBI" id="CHEBI:29035"/>
    </cofactor>
    <text evidence="8">Binds 2 manganese ions per subunit.</text>
</comment>
<protein>
    <recommendedName>
        <fullName evidence="3">Arginase</fullName>
        <ecNumber evidence="2">3.5.3.1</ecNumber>
    </recommendedName>
</protein>
<evidence type="ECO:0000256" key="8">
    <source>
        <dbReference type="PIRSR" id="PIRSR036979-1"/>
    </source>
</evidence>
<evidence type="ECO:0000256" key="3">
    <source>
        <dbReference type="ARBA" id="ARBA00018123"/>
    </source>
</evidence>
<keyword evidence="6" id="KW-0378">Hydrolase</keyword>
<dbReference type="Pfam" id="PF00491">
    <property type="entry name" value="Arginase"/>
    <property type="match status" value="1"/>
</dbReference>
<dbReference type="GO" id="GO:0005829">
    <property type="term" value="C:cytosol"/>
    <property type="evidence" value="ECO:0007669"/>
    <property type="project" value="TreeGrafter"/>
</dbReference>
<keyword evidence="7 8" id="KW-0464">Manganese</keyword>
<comment type="caution">
    <text evidence="10">The sequence shown here is derived from an EMBL/GenBank/DDBJ whole genome shotgun (WGS) entry which is preliminary data.</text>
</comment>
<sequence>MDNLEFYESRKMSGDVSVLGVPLDLGKDATGTNLAPSYIRKFGLEEMCRNLGFFYKDLGDIECASRETAEMGDIKVKYLDEISRVIDKTAMIVRDEVKMGGQMLVLGGDHALSIGSISGASVACEGDLGVIWIDAHGDMMTDENTLSGNVHGMPSSAIMGLGHHKLVNVLKPGAKIKKENIVYIGLKDLDQAEIDLIRSEKLNAFTIMDIAQGGLEPVIKSLVELQKRVKNIWVSLDVDSIDSIYSPATPMATQGGLTRREIFNLTKFIGRMNRVVGMDLVELAPELDSQEKTGKLVIELIANLLGSDYGWYAQYMKHEEEKQAKRTADSQK</sequence>
<evidence type="ECO:0000256" key="9">
    <source>
        <dbReference type="PROSITE-ProRule" id="PRU00742"/>
    </source>
</evidence>
<evidence type="ECO:0000256" key="2">
    <source>
        <dbReference type="ARBA" id="ARBA00012168"/>
    </source>
</evidence>
<comment type="similarity">
    <text evidence="9">Belongs to the arginase family.</text>
</comment>
<dbReference type="InterPro" id="IPR006035">
    <property type="entry name" value="Ureohydrolase"/>
</dbReference>
<feature type="binding site" evidence="8">
    <location>
        <position position="239"/>
    </location>
    <ligand>
        <name>Mn(2+)</name>
        <dbReference type="ChEBI" id="CHEBI:29035"/>
        <label>1</label>
    </ligand>
</feature>
<keyword evidence="4" id="KW-0056">Arginine metabolism</keyword>
<dbReference type="PROSITE" id="PS51409">
    <property type="entry name" value="ARGINASE_2"/>
    <property type="match status" value="1"/>
</dbReference>
<feature type="binding site" evidence="8">
    <location>
        <position position="110"/>
    </location>
    <ligand>
        <name>Mn(2+)</name>
        <dbReference type="ChEBI" id="CHEBI:29035"/>
        <label>1</label>
    </ligand>
</feature>
<dbReference type="PANTHER" id="PTHR43782:SF3">
    <property type="entry name" value="ARGINASE"/>
    <property type="match status" value="1"/>
</dbReference>
<feature type="binding site" evidence="8">
    <location>
        <position position="237"/>
    </location>
    <ligand>
        <name>Mn(2+)</name>
        <dbReference type="ChEBI" id="CHEBI:29035"/>
        <label>1</label>
    </ligand>
</feature>
<evidence type="ECO:0000313" key="10">
    <source>
        <dbReference type="EMBL" id="OGH92647.1"/>
    </source>
</evidence>
<accession>A0A1F6P8Z6</accession>
<name>A0A1F6P8Z6_9BACT</name>
<reference evidence="10 11" key="1">
    <citation type="journal article" date="2016" name="Nat. Commun.">
        <title>Thousands of microbial genomes shed light on interconnected biogeochemical processes in an aquifer system.</title>
        <authorList>
            <person name="Anantharaman K."/>
            <person name="Brown C.T."/>
            <person name="Hug L.A."/>
            <person name="Sharon I."/>
            <person name="Castelle C.J."/>
            <person name="Probst A.J."/>
            <person name="Thomas B.C."/>
            <person name="Singh A."/>
            <person name="Wilkins M.J."/>
            <person name="Karaoz U."/>
            <person name="Brodie E.L."/>
            <person name="Williams K.H."/>
            <person name="Hubbard S.S."/>
            <person name="Banfield J.F."/>
        </authorList>
    </citation>
    <scope>NUCLEOTIDE SEQUENCE [LARGE SCALE GENOMIC DNA]</scope>
</reference>
<evidence type="ECO:0000256" key="6">
    <source>
        <dbReference type="ARBA" id="ARBA00022801"/>
    </source>
</evidence>
<dbReference type="InterPro" id="IPR023696">
    <property type="entry name" value="Ureohydrolase_dom_sf"/>
</dbReference>
<dbReference type="InterPro" id="IPR014033">
    <property type="entry name" value="Arginase"/>
</dbReference>
<evidence type="ECO:0000256" key="7">
    <source>
        <dbReference type="ARBA" id="ARBA00023211"/>
    </source>
</evidence>
<dbReference type="EMBL" id="MFRA01000005">
    <property type="protein sequence ID" value="OGH92647.1"/>
    <property type="molecule type" value="Genomic_DNA"/>
</dbReference>
<dbReference type="PRINTS" id="PR00116">
    <property type="entry name" value="ARGINASE"/>
</dbReference>
<dbReference type="PIRSF" id="PIRSF036979">
    <property type="entry name" value="Arginase"/>
    <property type="match status" value="1"/>
</dbReference>
<feature type="binding site" evidence="8">
    <location>
        <position position="138"/>
    </location>
    <ligand>
        <name>Mn(2+)</name>
        <dbReference type="ChEBI" id="CHEBI:29035"/>
        <label>1</label>
    </ligand>
</feature>
<dbReference type="PANTHER" id="PTHR43782">
    <property type="entry name" value="ARGINASE"/>
    <property type="match status" value="1"/>
</dbReference>
<dbReference type="Proteomes" id="UP000176634">
    <property type="component" value="Unassembled WGS sequence"/>
</dbReference>
<evidence type="ECO:0000256" key="5">
    <source>
        <dbReference type="ARBA" id="ARBA00022723"/>
    </source>
</evidence>
<comment type="pathway">
    <text evidence="1">Nitrogen metabolism; urea cycle; L-ornithine and urea from L-arginine: step 1/1.</text>
</comment>
<evidence type="ECO:0000256" key="1">
    <source>
        <dbReference type="ARBA" id="ARBA00005098"/>
    </source>
</evidence>
<feature type="binding site" evidence="8">
    <location>
        <position position="134"/>
    </location>
    <ligand>
        <name>Mn(2+)</name>
        <dbReference type="ChEBI" id="CHEBI:29035"/>
        <label>1</label>
    </ligand>
</feature>
<feature type="binding site" evidence="8">
    <location>
        <position position="136"/>
    </location>
    <ligand>
        <name>Mn(2+)</name>
        <dbReference type="ChEBI" id="CHEBI:29035"/>
        <label>1</label>
    </ligand>
</feature>
<evidence type="ECO:0000313" key="11">
    <source>
        <dbReference type="Proteomes" id="UP000176634"/>
    </source>
</evidence>
<proteinExistence type="inferred from homology"/>
<organism evidence="10 11">
    <name type="scientific">Candidatus Magasanikbacteria bacterium RIFOXYD1_FULL_40_23</name>
    <dbReference type="NCBI Taxonomy" id="1798705"/>
    <lineage>
        <taxon>Bacteria</taxon>
        <taxon>Candidatus Magasanikiibacteriota</taxon>
    </lineage>
</organism>
<dbReference type="EC" id="3.5.3.1" evidence="2"/>
<gene>
    <name evidence="10" type="ORF">A2563_03160</name>
</gene>
<dbReference type="GO" id="GO:0006525">
    <property type="term" value="P:arginine metabolic process"/>
    <property type="evidence" value="ECO:0007669"/>
    <property type="project" value="UniProtKB-KW"/>
</dbReference>
<evidence type="ECO:0000256" key="4">
    <source>
        <dbReference type="ARBA" id="ARBA00022503"/>
    </source>
</evidence>